<dbReference type="CDD" id="cd16380">
    <property type="entry name" value="YitT_C"/>
    <property type="match status" value="1"/>
</dbReference>
<organism evidence="8">
    <name type="scientific">human gut metagenome</name>
    <dbReference type="NCBI Taxonomy" id="408170"/>
    <lineage>
        <taxon>unclassified sequences</taxon>
        <taxon>metagenomes</taxon>
        <taxon>organismal metagenomes</taxon>
    </lineage>
</organism>
<keyword evidence="2" id="KW-1003">Cell membrane</keyword>
<keyword evidence="5 6" id="KW-0472">Membrane</keyword>
<dbReference type="EMBL" id="AJWZ01011210">
    <property type="protein sequence ID" value="EKC46080.1"/>
    <property type="molecule type" value="Genomic_DNA"/>
</dbReference>
<dbReference type="InterPro" id="IPR051461">
    <property type="entry name" value="UPF0750_membrane"/>
</dbReference>
<keyword evidence="4 6" id="KW-1133">Transmembrane helix</keyword>
<dbReference type="InterPro" id="IPR003740">
    <property type="entry name" value="YitT"/>
</dbReference>
<evidence type="ECO:0000256" key="2">
    <source>
        <dbReference type="ARBA" id="ARBA00022475"/>
    </source>
</evidence>
<evidence type="ECO:0000256" key="3">
    <source>
        <dbReference type="ARBA" id="ARBA00022692"/>
    </source>
</evidence>
<accession>K1RXG5</accession>
<dbReference type="GO" id="GO:0005886">
    <property type="term" value="C:plasma membrane"/>
    <property type="evidence" value="ECO:0007669"/>
    <property type="project" value="UniProtKB-SubCell"/>
</dbReference>
<dbReference type="PANTHER" id="PTHR33545:SF3">
    <property type="entry name" value="UPF0750 MEMBRANE PROTEIN YQFU"/>
    <property type="match status" value="1"/>
</dbReference>
<feature type="transmembrane region" description="Helical" evidence="6">
    <location>
        <begin position="49"/>
        <end position="74"/>
    </location>
</feature>
<keyword evidence="3 6" id="KW-0812">Transmembrane</keyword>
<feature type="transmembrane region" description="Helical" evidence="6">
    <location>
        <begin position="12"/>
        <end position="29"/>
    </location>
</feature>
<comment type="caution">
    <text evidence="8">The sequence shown here is derived from an EMBL/GenBank/DDBJ whole genome shotgun (WGS) entry which is preliminary data.</text>
</comment>
<protein>
    <submittedName>
        <fullName evidence="8">Membrane protein containing DUF161</fullName>
    </submittedName>
</protein>
<reference evidence="8" key="1">
    <citation type="journal article" date="2013" name="Environ. Microbiol.">
        <title>Microbiota from the distal guts of lean and obese adolescents exhibit partial functional redundancy besides clear differences in community structure.</title>
        <authorList>
            <person name="Ferrer M."/>
            <person name="Ruiz A."/>
            <person name="Lanza F."/>
            <person name="Haange S.B."/>
            <person name="Oberbach A."/>
            <person name="Till H."/>
            <person name="Bargiela R."/>
            <person name="Campoy C."/>
            <person name="Segura M.T."/>
            <person name="Richter M."/>
            <person name="von Bergen M."/>
            <person name="Seifert J."/>
            <person name="Suarez A."/>
        </authorList>
    </citation>
    <scope>NUCLEOTIDE SEQUENCE</scope>
</reference>
<comment type="subcellular location">
    <subcellularLocation>
        <location evidence="1">Cell membrane</location>
        <topology evidence="1">Multi-pass membrane protein</topology>
    </subcellularLocation>
</comment>
<feature type="transmembrane region" description="Helical" evidence="6">
    <location>
        <begin position="81"/>
        <end position="102"/>
    </location>
</feature>
<sequence length="307" mass="34139">MKKIKNKNIRTFIDYIIITLGILIASYALETILIPNTILDGGITGISIIISKITPLAISNLIFVLNIPFIIIGYKNMGKNFFIKAIYSMVIYSIFLSLFSSLPPLTNQILLATVYGGLMLGLGTGLVIRFGGCLDGTESVAIVISKKHTISVGQIILIFNLLIFTIAGLIFGIDRALYSLLTYFITYKVIDLVSEGLEQGKAAMIITDNADNISKEIYKRLGRTATFIKGDGLLTGKKEVLYCVLTRIEIPELRRIAQDIDESVFITITDVSEIIGNHIKSTKKIKKVHKKINHVLHVIHDFFTLYH</sequence>
<feature type="transmembrane region" description="Helical" evidence="6">
    <location>
        <begin position="149"/>
        <end position="173"/>
    </location>
</feature>
<dbReference type="Pfam" id="PF10035">
    <property type="entry name" value="DUF2179"/>
    <property type="match status" value="1"/>
</dbReference>
<dbReference type="Pfam" id="PF02588">
    <property type="entry name" value="YitT_membrane"/>
    <property type="match status" value="1"/>
</dbReference>
<evidence type="ECO:0000256" key="4">
    <source>
        <dbReference type="ARBA" id="ARBA00022989"/>
    </source>
</evidence>
<evidence type="ECO:0000313" key="8">
    <source>
        <dbReference type="EMBL" id="EKC46080.1"/>
    </source>
</evidence>
<dbReference type="InterPro" id="IPR015867">
    <property type="entry name" value="N-reg_PII/ATP_PRibTrfase_C"/>
</dbReference>
<feature type="domain" description="DUF2179" evidence="7">
    <location>
        <begin position="223"/>
        <end position="276"/>
    </location>
</feature>
<dbReference type="PIRSF" id="PIRSF006483">
    <property type="entry name" value="Membrane_protein_YitT"/>
    <property type="match status" value="1"/>
</dbReference>
<dbReference type="PANTHER" id="PTHR33545">
    <property type="entry name" value="UPF0750 MEMBRANE PROTEIN YITT-RELATED"/>
    <property type="match status" value="1"/>
</dbReference>
<feature type="transmembrane region" description="Helical" evidence="6">
    <location>
        <begin position="108"/>
        <end position="128"/>
    </location>
</feature>
<gene>
    <name evidence="8" type="ORF">OBE_16489</name>
</gene>
<evidence type="ECO:0000259" key="7">
    <source>
        <dbReference type="Pfam" id="PF10035"/>
    </source>
</evidence>
<name>K1RXG5_9ZZZZ</name>
<evidence type="ECO:0000256" key="5">
    <source>
        <dbReference type="ARBA" id="ARBA00023136"/>
    </source>
</evidence>
<proteinExistence type="predicted"/>
<dbReference type="Gene3D" id="3.30.70.120">
    <property type="match status" value="1"/>
</dbReference>
<dbReference type="InterPro" id="IPR019264">
    <property type="entry name" value="DUF2179"/>
</dbReference>
<dbReference type="AlphaFoldDB" id="K1RXG5"/>
<evidence type="ECO:0000256" key="6">
    <source>
        <dbReference type="SAM" id="Phobius"/>
    </source>
</evidence>
<evidence type="ECO:0000256" key="1">
    <source>
        <dbReference type="ARBA" id="ARBA00004651"/>
    </source>
</evidence>